<sequence length="52" mass="5711">MSNAQKPVPTPAKPHAQNRVAHYQEALSDESFVSMMSNICGLPIKQKDGTKK</sequence>
<proteinExistence type="predicted"/>
<dbReference type="RefSeq" id="WP_156320490.1">
    <property type="nucleotide sequence ID" value="NZ_JAMDHA010000037.1"/>
</dbReference>
<reference evidence="1 2" key="1">
    <citation type="submission" date="2022-05" db="EMBL/GenBank/DDBJ databases">
        <title>Novel Pseudomonas spp. Isolated from a Rainbow Trout Aquaculture Facility.</title>
        <authorList>
            <person name="Testerman T."/>
            <person name="Graf J."/>
        </authorList>
    </citation>
    <scope>NUCLEOTIDE SEQUENCE [LARGE SCALE GENOMIC DNA]</scope>
    <source>
        <strain evidence="1 2">ID1042</strain>
    </source>
</reference>
<evidence type="ECO:0000313" key="1">
    <source>
        <dbReference type="EMBL" id="MDD1011144.1"/>
    </source>
</evidence>
<evidence type="ECO:0000313" key="2">
    <source>
        <dbReference type="Proteomes" id="UP001148185"/>
    </source>
</evidence>
<accession>A0A9X4C654</accession>
<protein>
    <submittedName>
        <fullName evidence="1">Uncharacterized protein</fullName>
    </submittedName>
</protein>
<dbReference type="Proteomes" id="UP001148185">
    <property type="component" value="Unassembled WGS sequence"/>
</dbReference>
<keyword evidence="2" id="KW-1185">Reference proteome</keyword>
<dbReference type="EMBL" id="JAMDHA010000037">
    <property type="protein sequence ID" value="MDD1011144.1"/>
    <property type="molecule type" value="Genomic_DNA"/>
</dbReference>
<gene>
    <name evidence="1" type="ORF">M5G27_27100</name>
</gene>
<organism evidence="1 2">
    <name type="scientific">Pseudomonas shahriarae</name>
    <dbReference type="NCBI Taxonomy" id="2745512"/>
    <lineage>
        <taxon>Bacteria</taxon>
        <taxon>Pseudomonadati</taxon>
        <taxon>Pseudomonadota</taxon>
        <taxon>Gammaproteobacteria</taxon>
        <taxon>Pseudomonadales</taxon>
        <taxon>Pseudomonadaceae</taxon>
        <taxon>Pseudomonas</taxon>
    </lineage>
</organism>
<dbReference type="AlphaFoldDB" id="A0A9X4C654"/>
<name>A0A9X4C654_9PSED</name>
<comment type="caution">
    <text evidence="1">The sequence shown here is derived from an EMBL/GenBank/DDBJ whole genome shotgun (WGS) entry which is preliminary data.</text>
</comment>